<evidence type="ECO:0000256" key="1">
    <source>
        <dbReference type="SAM" id="Phobius"/>
    </source>
</evidence>
<name>A0ABR5JZA0_9BACI</name>
<organism evidence="2 3">
    <name type="scientific">Lysinibacillus contaminans</name>
    <dbReference type="NCBI Taxonomy" id="1293441"/>
    <lineage>
        <taxon>Bacteria</taxon>
        <taxon>Bacillati</taxon>
        <taxon>Bacillota</taxon>
        <taxon>Bacilli</taxon>
        <taxon>Bacillales</taxon>
        <taxon>Bacillaceae</taxon>
        <taxon>Lysinibacillus</taxon>
    </lineage>
</organism>
<evidence type="ECO:0000313" key="3">
    <source>
        <dbReference type="Proteomes" id="UP000050668"/>
    </source>
</evidence>
<keyword evidence="3" id="KW-1185">Reference proteome</keyword>
<reference evidence="3" key="1">
    <citation type="submission" date="2015-07" db="EMBL/GenBank/DDBJ databases">
        <title>Fjat-14205 dsm 2895.</title>
        <authorList>
            <person name="Liu B."/>
            <person name="Wang J."/>
            <person name="Zhu Y."/>
            <person name="Liu G."/>
            <person name="Chen Q."/>
            <person name="Chen Z."/>
            <person name="Lan J."/>
            <person name="Che J."/>
            <person name="Ge C."/>
            <person name="Shi H."/>
            <person name="Pan Z."/>
            <person name="Liu X."/>
        </authorList>
    </citation>
    <scope>NUCLEOTIDE SEQUENCE [LARGE SCALE GENOMIC DNA]</scope>
    <source>
        <strain evidence="3">DSM 25560</strain>
    </source>
</reference>
<feature type="transmembrane region" description="Helical" evidence="1">
    <location>
        <begin position="42"/>
        <end position="58"/>
    </location>
</feature>
<feature type="transmembrane region" description="Helical" evidence="1">
    <location>
        <begin position="6"/>
        <end position="22"/>
    </location>
</feature>
<comment type="caution">
    <text evidence="2">The sequence shown here is derived from an EMBL/GenBank/DDBJ whole genome shotgun (WGS) entry which is preliminary data.</text>
</comment>
<keyword evidence="1" id="KW-0472">Membrane</keyword>
<keyword evidence="1" id="KW-1133">Transmembrane helix</keyword>
<feature type="transmembrane region" description="Helical" evidence="1">
    <location>
        <begin position="64"/>
        <end position="80"/>
    </location>
</feature>
<dbReference type="EMBL" id="LGRV01000003">
    <property type="protein sequence ID" value="KOS67770.1"/>
    <property type="molecule type" value="Genomic_DNA"/>
</dbReference>
<evidence type="ECO:0000313" key="2">
    <source>
        <dbReference type="EMBL" id="KOS67770.1"/>
    </source>
</evidence>
<proteinExistence type="predicted"/>
<sequence length="81" mass="8827">MSPDILQTLVLLLLIAELIYTLITKNFGKVGTEGKVIGKKKWICLLLLIALGFYDVFFGPGTGSFMIFILLFMGCGLILGA</sequence>
<keyword evidence="1" id="KW-0812">Transmembrane</keyword>
<dbReference type="Proteomes" id="UP000050668">
    <property type="component" value="Unassembled WGS sequence"/>
</dbReference>
<gene>
    <name evidence="2" type="ORF">AEA09_03810</name>
</gene>
<accession>A0ABR5JZA0</accession>
<protein>
    <submittedName>
        <fullName evidence="2">Uncharacterized protein</fullName>
    </submittedName>
</protein>